<sequence length="379" mass="42255">MGQRISTNGSGEEMVLAGAGETNLISTDGNHQEIVPVGVDQTNLISTGESCKVIISTGAGDTNFVSTDATAHQFKVNYLNMRDLSNGQGMASPIFKSGGHKWIIHCHPKGCDKNKDNNTVALFLELLSDCAELYVNFTLAILGKSGSQPLQKTSSKSREFTNSSCMWGWDSFTKRTDLEEKYVTKEGYFYILCSINVINQKFDWTSRFPVGHVKEDISKLWESGEMADVEFEVEGEIICAHKVILAARSSVFKAELKSHMAKGKIIRIKDMKSEVFRALLQFIYNNSFDNERDTNLATSVMTQHLLAAASRYAIEGLIVRCEDYLLENLCFDTVMDVLILAEQHCLFKLKEACLEFISRQENFVKISITDGPSLFSPSV</sequence>
<feature type="domain" description="MATH" evidence="4">
    <location>
        <begin position="71"/>
        <end position="195"/>
    </location>
</feature>
<dbReference type="InterPro" id="IPR000210">
    <property type="entry name" value="BTB/POZ_dom"/>
</dbReference>
<dbReference type="PROSITE" id="PS50097">
    <property type="entry name" value="BTB"/>
    <property type="match status" value="1"/>
</dbReference>
<evidence type="ECO:0000313" key="6">
    <source>
        <dbReference type="Proteomes" id="UP001151287"/>
    </source>
</evidence>
<dbReference type="SMART" id="SM00061">
    <property type="entry name" value="MATH"/>
    <property type="match status" value="1"/>
</dbReference>
<dbReference type="SMART" id="SM00225">
    <property type="entry name" value="BTB"/>
    <property type="match status" value="1"/>
</dbReference>
<feature type="domain" description="BTB" evidence="3">
    <location>
        <begin position="227"/>
        <end position="292"/>
    </location>
</feature>
<dbReference type="Pfam" id="PF00651">
    <property type="entry name" value="BTB"/>
    <property type="match status" value="1"/>
</dbReference>
<protein>
    <submittedName>
        <fullName evidence="5">Uncharacterized protein</fullName>
    </submittedName>
</protein>
<dbReference type="Pfam" id="PF22486">
    <property type="entry name" value="MATH_2"/>
    <property type="match status" value="1"/>
</dbReference>
<organism evidence="5 6">
    <name type="scientific">Rhynchospora breviuscula</name>
    <dbReference type="NCBI Taxonomy" id="2022672"/>
    <lineage>
        <taxon>Eukaryota</taxon>
        <taxon>Viridiplantae</taxon>
        <taxon>Streptophyta</taxon>
        <taxon>Embryophyta</taxon>
        <taxon>Tracheophyta</taxon>
        <taxon>Spermatophyta</taxon>
        <taxon>Magnoliopsida</taxon>
        <taxon>Liliopsida</taxon>
        <taxon>Poales</taxon>
        <taxon>Cyperaceae</taxon>
        <taxon>Cyperoideae</taxon>
        <taxon>Rhynchosporeae</taxon>
        <taxon>Rhynchospora</taxon>
    </lineage>
</organism>
<dbReference type="OrthoDB" id="45365at2759"/>
<accession>A0A9Q0HLZ1</accession>
<name>A0A9Q0HLZ1_9POAL</name>
<comment type="pathway">
    <text evidence="1">Protein modification; protein ubiquitination.</text>
</comment>
<dbReference type="EMBL" id="JAMQYH010000004">
    <property type="protein sequence ID" value="KAJ1690809.1"/>
    <property type="molecule type" value="Genomic_DNA"/>
</dbReference>
<gene>
    <name evidence="5" type="ORF">LUZ63_014964</name>
</gene>
<dbReference type="PROSITE" id="PS50144">
    <property type="entry name" value="MATH"/>
    <property type="match status" value="1"/>
</dbReference>
<dbReference type="PANTHER" id="PTHR26379:SF469">
    <property type="entry name" value="MAB1"/>
    <property type="match status" value="1"/>
</dbReference>
<evidence type="ECO:0000259" key="4">
    <source>
        <dbReference type="PROSITE" id="PS50144"/>
    </source>
</evidence>
<dbReference type="InterPro" id="IPR008974">
    <property type="entry name" value="TRAF-like"/>
</dbReference>
<dbReference type="GO" id="GO:0016567">
    <property type="term" value="P:protein ubiquitination"/>
    <property type="evidence" value="ECO:0007669"/>
    <property type="project" value="InterPro"/>
</dbReference>
<dbReference type="AlphaFoldDB" id="A0A9Q0HLZ1"/>
<evidence type="ECO:0000313" key="5">
    <source>
        <dbReference type="EMBL" id="KAJ1690809.1"/>
    </source>
</evidence>
<dbReference type="Gene3D" id="3.30.710.10">
    <property type="entry name" value="Potassium Channel Kv1.1, Chain A"/>
    <property type="match status" value="1"/>
</dbReference>
<dbReference type="Gene3D" id="6.10.250.3030">
    <property type="match status" value="1"/>
</dbReference>
<proteinExistence type="inferred from homology"/>
<dbReference type="InterPro" id="IPR056423">
    <property type="entry name" value="BACK_BPM_SPOP"/>
</dbReference>
<reference evidence="5" key="1">
    <citation type="journal article" date="2022" name="Cell">
        <title>Repeat-based holocentromeres influence genome architecture and karyotype evolution.</title>
        <authorList>
            <person name="Hofstatter P.G."/>
            <person name="Thangavel G."/>
            <person name="Lux T."/>
            <person name="Neumann P."/>
            <person name="Vondrak T."/>
            <person name="Novak P."/>
            <person name="Zhang M."/>
            <person name="Costa L."/>
            <person name="Castellani M."/>
            <person name="Scott A."/>
            <person name="Toegelov H."/>
            <person name="Fuchs J."/>
            <person name="Mata-Sucre Y."/>
            <person name="Dias Y."/>
            <person name="Vanzela A.L.L."/>
            <person name="Huettel B."/>
            <person name="Almeida C.C.S."/>
            <person name="Simkova H."/>
            <person name="Souza G."/>
            <person name="Pedrosa-Harand A."/>
            <person name="Macas J."/>
            <person name="Mayer K.F.X."/>
            <person name="Houben A."/>
            <person name="Marques A."/>
        </authorList>
    </citation>
    <scope>NUCLEOTIDE SEQUENCE</scope>
    <source>
        <strain evidence="5">RhyBre1mFocal</strain>
    </source>
</reference>
<dbReference type="PANTHER" id="PTHR26379">
    <property type="entry name" value="BTB/POZ AND MATH DOMAIN-CONTAINING PROTEIN 1"/>
    <property type="match status" value="1"/>
</dbReference>
<dbReference type="SUPFAM" id="SSF54695">
    <property type="entry name" value="POZ domain"/>
    <property type="match status" value="1"/>
</dbReference>
<dbReference type="Gene3D" id="2.60.210.10">
    <property type="entry name" value="Apoptosis, Tumor Necrosis Factor Receptor Associated Protein 2, Chain A"/>
    <property type="match status" value="1"/>
</dbReference>
<comment type="caution">
    <text evidence="5">The sequence shown here is derived from an EMBL/GenBank/DDBJ whole genome shotgun (WGS) entry which is preliminary data.</text>
</comment>
<evidence type="ECO:0000256" key="1">
    <source>
        <dbReference type="ARBA" id="ARBA00004906"/>
    </source>
</evidence>
<dbReference type="Proteomes" id="UP001151287">
    <property type="component" value="Unassembled WGS sequence"/>
</dbReference>
<keyword evidence="6" id="KW-1185">Reference proteome</keyword>
<dbReference type="CDD" id="cd00121">
    <property type="entry name" value="MATH"/>
    <property type="match status" value="1"/>
</dbReference>
<dbReference type="InterPro" id="IPR045005">
    <property type="entry name" value="BPM1-6"/>
</dbReference>
<dbReference type="InterPro" id="IPR011333">
    <property type="entry name" value="SKP1/BTB/POZ_sf"/>
</dbReference>
<comment type="similarity">
    <text evidence="2">Belongs to the Tdpoz family.</text>
</comment>
<dbReference type="InterPro" id="IPR002083">
    <property type="entry name" value="MATH/TRAF_dom"/>
</dbReference>
<dbReference type="SUPFAM" id="SSF49599">
    <property type="entry name" value="TRAF domain-like"/>
    <property type="match status" value="1"/>
</dbReference>
<evidence type="ECO:0000259" key="3">
    <source>
        <dbReference type="PROSITE" id="PS50097"/>
    </source>
</evidence>
<evidence type="ECO:0000256" key="2">
    <source>
        <dbReference type="ARBA" id="ARBA00010846"/>
    </source>
</evidence>
<dbReference type="Pfam" id="PF24570">
    <property type="entry name" value="BACK_BPM_SPOP"/>
    <property type="match status" value="1"/>
</dbReference>